<dbReference type="InterPro" id="IPR036388">
    <property type="entry name" value="WH-like_DNA-bd_sf"/>
</dbReference>
<evidence type="ECO:0000256" key="9">
    <source>
        <dbReference type="ARBA" id="ARBA00023242"/>
    </source>
</evidence>
<keyword evidence="16" id="KW-1185">Reference proteome</keyword>
<dbReference type="InterPro" id="IPR000232">
    <property type="entry name" value="HSF_DNA-bd"/>
</dbReference>
<dbReference type="AlphaFoldDB" id="A0ABD1H437"/>
<keyword evidence="3" id="KW-0597">Phosphoprotein</keyword>
<evidence type="ECO:0000256" key="2">
    <source>
        <dbReference type="ARBA" id="ARBA00006403"/>
    </source>
</evidence>
<dbReference type="EMBL" id="JBEAFC010000007">
    <property type="protein sequence ID" value="KAL1550173.1"/>
    <property type="molecule type" value="Genomic_DNA"/>
</dbReference>
<dbReference type="PRINTS" id="PR00056">
    <property type="entry name" value="HSFDOMAIN"/>
</dbReference>
<dbReference type="GO" id="GO:0016491">
    <property type="term" value="F:oxidoreductase activity"/>
    <property type="evidence" value="ECO:0007669"/>
    <property type="project" value="UniProtKB-KW"/>
</dbReference>
<keyword evidence="7" id="KW-0010">Activator</keyword>
<keyword evidence="4" id="KW-0805">Transcription regulation</keyword>
<evidence type="ECO:0000256" key="4">
    <source>
        <dbReference type="ARBA" id="ARBA00023015"/>
    </source>
</evidence>
<evidence type="ECO:0000259" key="14">
    <source>
        <dbReference type="PROSITE" id="PS00434"/>
    </source>
</evidence>
<keyword evidence="5" id="KW-0346">Stress response</keyword>
<evidence type="ECO:0000256" key="8">
    <source>
        <dbReference type="ARBA" id="ARBA00023163"/>
    </source>
</evidence>
<comment type="caution">
    <text evidence="15">The sequence shown here is derived from an EMBL/GenBank/DDBJ whole genome shotgun (WGS) entry which is preliminary data.</text>
</comment>
<feature type="compositionally biased region" description="Basic and acidic residues" evidence="13">
    <location>
        <begin position="210"/>
        <end position="230"/>
    </location>
</feature>
<keyword evidence="9" id="KW-0539">Nucleus</keyword>
<dbReference type="Proteomes" id="UP001567538">
    <property type="component" value="Unassembled WGS sequence"/>
</dbReference>
<feature type="compositionally biased region" description="Basic and acidic residues" evidence="13">
    <location>
        <begin position="1"/>
        <end position="11"/>
    </location>
</feature>
<reference evidence="15 16" key="1">
    <citation type="submission" date="2024-06" db="EMBL/GenBank/DDBJ databases">
        <title>A chromosome level genome sequence of Diviner's sage (Salvia divinorum).</title>
        <authorList>
            <person name="Ford S.A."/>
            <person name="Ro D.-K."/>
            <person name="Ness R.W."/>
            <person name="Phillips M.A."/>
        </authorList>
    </citation>
    <scope>NUCLEOTIDE SEQUENCE [LARGE SCALE GENOMIC DNA]</scope>
    <source>
        <strain evidence="15">SAF-2024a</strain>
        <tissue evidence="15">Leaf</tissue>
    </source>
</reference>
<comment type="function">
    <text evidence="10">DNA-binding protein that specifically binds heat shock promoter elements (HSE) and activates transcription.</text>
</comment>
<evidence type="ECO:0000256" key="12">
    <source>
        <dbReference type="RuleBase" id="RU004020"/>
    </source>
</evidence>
<evidence type="ECO:0000313" key="16">
    <source>
        <dbReference type="Proteomes" id="UP001567538"/>
    </source>
</evidence>
<dbReference type="Gene3D" id="1.10.10.10">
    <property type="entry name" value="Winged helix-like DNA-binding domain superfamily/Winged helix DNA-binding domain"/>
    <property type="match status" value="1"/>
</dbReference>
<dbReference type="SUPFAM" id="SSF46785">
    <property type="entry name" value="Winged helix' DNA-binding domain"/>
    <property type="match status" value="1"/>
</dbReference>
<accession>A0ABD1H437</accession>
<dbReference type="GO" id="GO:0005634">
    <property type="term" value="C:nucleus"/>
    <property type="evidence" value="ECO:0007669"/>
    <property type="project" value="UniProtKB-SubCell"/>
</dbReference>
<sequence>MNSRFRVKEESGSSSESWQYEAPLPQPMEGLHEPGPPPFLTKTFDMVDDSSTAHIVSWSRGGHSFIVWDPNAFASFLLPAFFKHNNFSSFVRQLNTYGFKKIDSEKWEFANEEFLRGQKHLLKNLRRKKTEPPQAAVELGQDGEADRLRQDKHVLTMELVKLRQQQQSNRLYIQQMEQRLQGTEKKQRQMMKFLAKAMQNPDFVNQLVEQRDKRKDLDQDASKKRSRLVEDNAGTSRNDKGLKNDVKVEVGGFCGFEMSELETLALQMQRLGKAKPASDGEGGSNFEQLTGYDRELDEGFWEDLLNQGFDEEEKRDGDGDA</sequence>
<dbReference type="InterPro" id="IPR036390">
    <property type="entry name" value="WH_DNA-bd_sf"/>
</dbReference>
<evidence type="ECO:0000256" key="1">
    <source>
        <dbReference type="ARBA" id="ARBA00004123"/>
    </source>
</evidence>
<protein>
    <recommendedName>
        <fullName evidence="11">Heat stress transcription factor</fullName>
    </recommendedName>
</protein>
<evidence type="ECO:0000256" key="5">
    <source>
        <dbReference type="ARBA" id="ARBA00023016"/>
    </source>
</evidence>
<keyword evidence="15" id="KW-0560">Oxidoreductase</keyword>
<feature type="region of interest" description="Disordered" evidence="13">
    <location>
        <begin position="1"/>
        <end position="34"/>
    </location>
</feature>
<dbReference type="PROSITE" id="PS00434">
    <property type="entry name" value="HSF_DOMAIN"/>
    <property type="match status" value="1"/>
</dbReference>
<comment type="subcellular location">
    <subcellularLocation>
        <location evidence="1">Nucleus</location>
    </subcellularLocation>
</comment>
<evidence type="ECO:0000256" key="7">
    <source>
        <dbReference type="ARBA" id="ARBA00023159"/>
    </source>
</evidence>
<dbReference type="SMART" id="SM00415">
    <property type="entry name" value="HSF"/>
    <property type="match status" value="1"/>
</dbReference>
<evidence type="ECO:0000256" key="10">
    <source>
        <dbReference type="ARBA" id="ARBA00055747"/>
    </source>
</evidence>
<feature type="domain" description="HSF-type DNA-binding" evidence="14">
    <location>
        <begin position="78"/>
        <end position="102"/>
    </location>
</feature>
<evidence type="ECO:0000256" key="11">
    <source>
        <dbReference type="ARBA" id="ARBA00081483"/>
    </source>
</evidence>
<keyword evidence="6" id="KW-0238">DNA-binding</keyword>
<evidence type="ECO:0000256" key="6">
    <source>
        <dbReference type="ARBA" id="ARBA00023125"/>
    </source>
</evidence>
<dbReference type="PANTHER" id="PTHR10015">
    <property type="entry name" value="HEAT SHOCK TRANSCRIPTION FACTOR"/>
    <property type="match status" value="1"/>
</dbReference>
<gene>
    <name evidence="15" type="ORF">AAHA92_18172</name>
</gene>
<name>A0ABD1H437_SALDI</name>
<proteinExistence type="inferred from homology"/>
<dbReference type="GO" id="GO:0003677">
    <property type="term" value="F:DNA binding"/>
    <property type="evidence" value="ECO:0007669"/>
    <property type="project" value="UniProtKB-KW"/>
</dbReference>
<dbReference type="PANTHER" id="PTHR10015:SF322">
    <property type="entry name" value="HEAT STRESS TRANSCRIPTION FACTOR A-7A"/>
    <property type="match status" value="1"/>
</dbReference>
<keyword evidence="8" id="KW-0804">Transcription</keyword>
<evidence type="ECO:0000256" key="13">
    <source>
        <dbReference type="SAM" id="MobiDB-lite"/>
    </source>
</evidence>
<feature type="region of interest" description="Disordered" evidence="13">
    <location>
        <begin position="210"/>
        <end position="241"/>
    </location>
</feature>
<comment type="similarity">
    <text evidence="2 12">Belongs to the HSF family.</text>
</comment>
<organism evidence="15 16">
    <name type="scientific">Salvia divinorum</name>
    <name type="common">Maria pastora</name>
    <name type="synonym">Diviner's sage</name>
    <dbReference type="NCBI Taxonomy" id="28513"/>
    <lineage>
        <taxon>Eukaryota</taxon>
        <taxon>Viridiplantae</taxon>
        <taxon>Streptophyta</taxon>
        <taxon>Embryophyta</taxon>
        <taxon>Tracheophyta</taxon>
        <taxon>Spermatophyta</taxon>
        <taxon>Magnoliopsida</taxon>
        <taxon>eudicotyledons</taxon>
        <taxon>Gunneridae</taxon>
        <taxon>Pentapetalae</taxon>
        <taxon>asterids</taxon>
        <taxon>lamiids</taxon>
        <taxon>Lamiales</taxon>
        <taxon>Lamiaceae</taxon>
        <taxon>Nepetoideae</taxon>
        <taxon>Mentheae</taxon>
        <taxon>Salviinae</taxon>
        <taxon>Salvia</taxon>
        <taxon>Salvia subgen. Calosphace</taxon>
    </lineage>
</organism>
<evidence type="ECO:0000256" key="3">
    <source>
        <dbReference type="ARBA" id="ARBA00022553"/>
    </source>
</evidence>
<evidence type="ECO:0000313" key="15">
    <source>
        <dbReference type="EMBL" id="KAL1550173.1"/>
    </source>
</evidence>
<dbReference type="FunFam" id="1.10.10.10:FF:000057">
    <property type="entry name" value="Heat shock transcription factor 1"/>
    <property type="match status" value="1"/>
</dbReference>
<dbReference type="Pfam" id="PF00447">
    <property type="entry name" value="HSF_DNA-bind"/>
    <property type="match status" value="1"/>
</dbReference>